<reference evidence="1 2" key="1">
    <citation type="submission" date="2022-04" db="EMBL/GenBank/DDBJ databases">
        <title>Genome sequence of C. roseum typestrain.</title>
        <authorList>
            <person name="Poehlein A."/>
            <person name="Schoch T."/>
            <person name="Duerre P."/>
            <person name="Daniel R."/>
        </authorList>
    </citation>
    <scope>NUCLEOTIDE SEQUENCE [LARGE SCALE GENOMIC DNA]</scope>
    <source>
        <strain evidence="1 2">DSM 7320</strain>
    </source>
</reference>
<dbReference type="KEGG" id="crw:CROST_015880"/>
<protein>
    <submittedName>
        <fullName evidence="1">Uncharacterized protein</fullName>
    </submittedName>
</protein>
<dbReference type="RefSeq" id="WP_077835799.1">
    <property type="nucleotide sequence ID" value="NZ_CP096983.1"/>
</dbReference>
<accession>A0A1S8LEF9</accession>
<gene>
    <name evidence="1" type="ORF">CROST_015880</name>
</gene>
<dbReference type="AlphaFoldDB" id="A0A1S8LEF9"/>
<evidence type="ECO:0000313" key="2">
    <source>
        <dbReference type="Proteomes" id="UP000190951"/>
    </source>
</evidence>
<dbReference type="Proteomes" id="UP000190951">
    <property type="component" value="Chromosome"/>
</dbReference>
<evidence type="ECO:0000313" key="1">
    <source>
        <dbReference type="EMBL" id="URZ10873.1"/>
    </source>
</evidence>
<keyword evidence="2" id="KW-1185">Reference proteome</keyword>
<organism evidence="1 2">
    <name type="scientific">Clostridium felsineum</name>
    <dbReference type="NCBI Taxonomy" id="36839"/>
    <lineage>
        <taxon>Bacteria</taxon>
        <taxon>Bacillati</taxon>
        <taxon>Bacillota</taxon>
        <taxon>Clostridia</taxon>
        <taxon>Eubacteriales</taxon>
        <taxon>Clostridiaceae</taxon>
        <taxon>Clostridium</taxon>
    </lineage>
</organism>
<proteinExistence type="predicted"/>
<dbReference type="EMBL" id="CP096983">
    <property type="protein sequence ID" value="URZ10873.1"/>
    <property type="molecule type" value="Genomic_DNA"/>
</dbReference>
<sequence length="72" mass="8082">MEKTINGFLFKGKSDSISVYKDGSLLTSKIIDGILFQEDFDKITKKLAEELEVSLAKAPEVIEDDIESEEEI</sequence>
<name>A0A1S8LEF9_9CLOT</name>